<evidence type="ECO:0000259" key="2">
    <source>
        <dbReference type="Pfam" id="PF02517"/>
    </source>
</evidence>
<dbReference type="PANTHER" id="PTHR36435">
    <property type="entry name" value="SLR1288 PROTEIN"/>
    <property type="match status" value="1"/>
</dbReference>
<evidence type="ECO:0000256" key="1">
    <source>
        <dbReference type="SAM" id="Phobius"/>
    </source>
</evidence>
<dbReference type="RefSeq" id="WP_114643130.1">
    <property type="nucleotide sequence ID" value="NZ_JAACIO010000023.1"/>
</dbReference>
<dbReference type="PANTHER" id="PTHR36435:SF1">
    <property type="entry name" value="CAAX AMINO TERMINAL PROTEASE FAMILY PROTEIN"/>
    <property type="match status" value="1"/>
</dbReference>
<dbReference type="InterPro" id="IPR052710">
    <property type="entry name" value="CAAX_protease"/>
</dbReference>
<keyword evidence="4" id="KW-1185">Reference proteome</keyword>
<keyword evidence="1" id="KW-0812">Transmembrane</keyword>
<dbReference type="EMBL" id="QUAJ01000023">
    <property type="protein sequence ID" value="REI40182.1"/>
    <property type="molecule type" value="Genomic_DNA"/>
</dbReference>
<dbReference type="Proteomes" id="UP000263486">
    <property type="component" value="Unassembled WGS sequence"/>
</dbReference>
<dbReference type="Pfam" id="PF02517">
    <property type="entry name" value="Rce1-like"/>
    <property type="match status" value="1"/>
</dbReference>
<keyword evidence="3" id="KW-0378">Hydrolase</keyword>
<feature type="transmembrane region" description="Helical" evidence="1">
    <location>
        <begin position="100"/>
        <end position="117"/>
    </location>
</feature>
<keyword evidence="3" id="KW-0645">Protease</keyword>
<feature type="transmembrane region" description="Helical" evidence="1">
    <location>
        <begin position="12"/>
        <end position="37"/>
    </location>
</feature>
<keyword evidence="1" id="KW-0472">Membrane</keyword>
<organism evidence="3 4">
    <name type="scientific">Psychrilyobacter piezotolerans</name>
    <dbReference type="NCBI Taxonomy" id="2293438"/>
    <lineage>
        <taxon>Bacteria</taxon>
        <taxon>Fusobacteriati</taxon>
        <taxon>Fusobacteriota</taxon>
        <taxon>Fusobacteriia</taxon>
        <taxon>Fusobacteriales</taxon>
        <taxon>Fusobacteriaceae</taxon>
        <taxon>Psychrilyobacter</taxon>
    </lineage>
</organism>
<feature type="domain" description="CAAX prenyl protease 2/Lysostaphin resistance protein A-like" evidence="2">
    <location>
        <begin position="146"/>
        <end position="232"/>
    </location>
</feature>
<dbReference type="InterPro" id="IPR003675">
    <property type="entry name" value="Rce1/LyrA-like_dom"/>
</dbReference>
<feature type="transmembrane region" description="Helical" evidence="1">
    <location>
        <begin position="249"/>
        <end position="270"/>
    </location>
</feature>
<keyword evidence="3" id="KW-0482">Metalloprotease</keyword>
<dbReference type="GO" id="GO:0008237">
    <property type="term" value="F:metallopeptidase activity"/>
    <property type="evidence" value="ECO:0007669"/>
    <property type="project" value="UniProtKB-KW"/>
</dbReference>
<feature type="transmembrane region" description="Helical" evidence="1">
    <location>
        <begin position="182"/>
        <end position="212"/>
    </location>
</feature>
<reference evidence="3 4" key="1">
    <citation type="submission" date="2018-08" db="EMBL/GenBank/DDBJ databases">
        <title>Draft genome sequence of Psychrilyobacter sp. strain SD5 isolated from Black Sea water.</title>
        <authorList>
            <person name="Yadav S."/>
            <person name="Villanueva L."/>
            <person name="Damste J.S.S."/>
        </authorList>
    </citation>
    <scope>NUCLEOTIDE SEQUENCE [LARGE SCALE GENOMIC DNA]</scope>
    <source>
        <strain evidence="3 4">SD5</strain>
    </source>
</reference>
<feature type="transmembrane region" description="Helical" evidence="1">
    <location>
        <begin position="218"/>
        <end position="237"/>
    </location>
</feature>
<proteinExistence type="predicted"/>
<evidence type="ECO:0000313" key="3">
    <source>
        <dbReference type="EMBL" id="REI40182.1"/>
    </source>
</evidence>
<sequence>MENQVRESKFELSVLGAVWTAIFYTFIVVVIIGLLWAPFSLMIGAVYRENSFENLQNIQAVMGLVGESILDIIIIILAVKKAKKMSDNNFRIKYLGKFNYKLLLSVILLIIGYYFWYQSSIGVITDKIPLPEFLEEAEKEMELHPYSAFFSLVITAPIFEEFLMRGIILAGLLNRYSPRKAIIISSLIFGIYHFNIVQSVNATLIGLVLGIIYYKTNSLILCIALHMTNNIFAAIMGGATEYMGYSPNIISFSAGVIIFIGSALLFFRYLRESDAETKFTMLESKENKKWSLF</sequence>
<comment type="caution">
    <text evidence="3">The sequence shown here is derived from an EMBL/GenBank/DDBJ whole genome shotgun (WGS) entry which is preliminary data.</text>
</comment>
<gene>
    <name evidence="3" type="ORF">DYH56_12100</name>
</gene>
<accession>A0ABX9KER3</accession>
<name>A0ABX9KER3_9FUSO</name>
<feature type="transmembrane region" description="Helical" evidence="1">
    <location>
        <begin position="57"/>
        <end position="79"/>
    </location>
</feature>
<protein>
    <submittedName>
        <fullName evidence="3">CPBP family intramembrane metalloprotease</fullName>
    </submittedName>
</protein>
<keyword evidence="1" id="KW-1133">Transmembrane helix</keyword>
<evidence type="ECO:0000313" key="4">
    <source>
        <dbReference type="Proteomes" id="UP000263486"/>
    </source>
</evidence>